<keyword evidence="6" id="KW-1185">Reference proteome</keyword>
<keyword evidence="2" id="KW-0479">Metal-binding</keyword>
<dbReference type="AlphaFoldDB" id="A0A370L310"/>
<comment type="similarity">
    <text evidence="1">Belongs to the Gfa family.</text>
</comment>
<gene>
    <name evidence="5" type="ORF">DWE98_19195</name>
</gene>
<dbReference type="InterPro" id="IPR011057">
    <property type="entry name" value="Mss4-like_sf"/>
</dbReference>
<dbReference type="Pfam" id="PF04828">
    <property type="entry name" value="GFA"/>
    <property type="match status" value="1"/>
</dbReference>
<dbReference type="PROSITE" id="PS51891">
    <property type="entry name" value="CENP_V_GFA"/>
    <property type="match status" value="1"/>
</dbReference>
<dbReference type="PANTHER" id="PTHR28620">
    <property type="entry name" value="CENTROMERE PROTEIN V"/>
    <property type="match status" value="1"/>
</dbReference>
<reference evidence="6" key="1">
    <citation type="submission" date="2018-07" db="EMBL/GenBank/DDBJ databases">
        <authorList>
            <person name="Safronova V.I."/>
            <person name="Chirak E.R."/>
            <person name="Sazanova A.L."/>
        </authorList>
    </citation>
    <scope>NUCLEOTIDE SEQUENCE [LARGE SCALE GENOMIC DNA]</scope>
    <source>
        <strain evidence="6">RCAM04685</strain>
    </source>
</reference>
<dbReference type="InterPro" id="IPR006913">
    <property type="entry name" value="CENP-V/GFA"/>
</dbReference>
<organism evidence="5 6">
    <name type="scientific">Bosea caraganae</name>
    <dbReference type="NCBI Taxonomy" id="2763117"/>
    <lineage>
        <taxon>Bacteria</taxon>
        <taxon>Pseudomonadati</taxon>
        <taxon>Pseudomonadota</taxon>
        <taxon>Alphaproteobacteria</taxon>
        <taxon>Hyphomicrobiales</taxon>
        <taxon>Boseaceae</taxon>
        <taxon>Bosea</taxon>
    </lineage>
</organism>
<evidence type="ECO:0000256" key="3">
    <source>
        <dbReference type="ARBA" id="ARBA00022833"/>
    </source>
</evidence>
<evidence type="ECO:0000313" key="5">
    <source>
        <dbReference type="EMBL" id="RDJ22561.1"/>
    </source>
</evidence>
<dbReference type="RefSeq" id="WP_114830891.1">
    <property type="nucleotide sequence ID" value="NZ_QQTO01000042.1"/>
</dbReference>
<name>A0A370L310_9HYPH</name>
<protein>
    <submittedName>
        <fullName evidence="5">GFA family protein</fullName>
    </submittedName>
</protein>
<dbReference type="GO" id="GO:0016846">
    <property type="term" value="F:carbon-sulfur lyase activity"/>
    <property type="evidence" value="ECO:0007669"/>
    <property type="project" value="InterPro"/>
</dbReference>
<dbReference type="GO" id="GO:0046872">
    <property type="term" value="F:metal ion binding"/>
    <property type="evidence" value="ECO:0007669"/>
    <property type="project" value="UniProtKB-KW"/>
</dbReference>
<evidence type="ECO:0000313" key="6">
    <source>
        <dbReference type="Proteomes" id="UP000255207"/>
    </source>
</evidence>
<dbReference type="SUPFAM" id="SSF51316">
    <property type="entry name" value="Mss4-like"/>
    <property type="match status" value="1"/>
</dbReference>
<evidence type="ECO:0000259" key="4">
    <source>
        <dbReference type="PROSITE" id="PS51891"/>
    </source>
</evidence>
<comment type="caution">
    <text evidence="5">The sequence shown here is derived from an EMBL/GenBank/DDBJ whole genome shotgun (WGS) entry which is preliminary data.</text>
</comment>
<dbReference type="OrthoDB" id="9805575at2"/>
<evidence type="ECO:0000256" key="1">
    <source>
        <dbReference type="ARBA" id="ARBA00005495"/>
    </source>
</evidence>
<dbReference type="InterPro" id="IPR052355">
    <property type="entry name" value="CENP-V-like"/>
</dbReference>
<evidence type="ECO:0000256" key="2">
    <source>
        <dbReference type="ARBA" id="ARBA00022723"/>
    </source>
</evidence>
<dbReference type="EMBL" id="QQTP01000010">
    <property type="protein sequence ID" value="RDJ22561.1"/>
    <property type="molecule type" value="Genomic_DNA"/>
</dbReference>
<dbReference type="PANTHER" id="PTHR28620:SF1">
    <property type="entry name" value="CENP-V_GFA DOMAIN-CONTAINING PROTEIN"/>
    <property type="match status" value="1"/>
</dbReference>
<sequence length="116" mass="12663">MARFEGGCHCGRVAYTVEASLDHTITCNCSYCQRRGSILTFAPATSFTLDKGEDALTEYRFNTQKIQHLFCATCGIESFARGSMPDGTPTVAVNVRCLSGVEPAELEPTLFDGRSR</sequence>
<proteinExistence type="inferred from homology"/>
<dbReference type="Proteomes" id="UP000255207">
    <property type="component" value="Unassembled WGS sequence"/>
</dbReference>
<accession>A0A370L310</accession>
<feature type="domain" description="CENP-V/GFA" evidence="4">
    <location>
        <begin position="4"/>
        <end position="116"/>
    </location>
</feature>
<dbReference type="Gene3D" id="2.170.150.70">
    <property type="match status" value="1"/>
</dbReference>
<keyword evidence="3" id="KW-0862">Zinc</keyword>